<feature type="region of interest" description="Disordered" evidence="1">
    <location>
        <begin position="50"/>
        <end position="74"/>
    </location>
</feature>
<accession>W1PKY2</accession>
<dbReference type="Proteomes" id="UP000017836">
    <property type="component" value="Unassembled WGS sequence"/>
</dbReference>
<dbReference type="Gramene" id="ERN07785">
    <property type="protein sequence ID" value="ERN07785"/>
    <property type="gene ID" value="AMTR_s00012p00139600"/>
</dbReference>
<dbReference type="EMBL" id="KI393609">
    <property type="protein sequence ID" value="ERN07785.1"/>
    <property type="molecule type" value="Genomic_DNA"/>
</dbReference>
<sequence>MESSNSSAEDPLPRSHNWKKDKTPRRDAVRAKVGDMLAAMHVTYKGSIKEEEEPLAAEEVEVGAQPDVQEVQMA</sequence>
<feature type="region of interest" description="Disordered" evidence="1">
    <location>
        <begin position="1"/>
        <end position="28"/>
    </location>
</feature>
<name>W1PKY2_AMBTC</name>
<protein>
    <submittedName>
        <fullName evidence="2">Uncharacterized protein</fullName>
    </submittedName>
</protein>
<dbReference type="AlphaFoldDB" id="W1PKY2"/>
<feature type="compositionally biased region" description="Basic and acidic residues" evidence="1">
    <location>
        <begin position="18"/>
        <end position="28"/>
    </location>
</feature>
<organism evidence="2 3">
    <name type="scientific">Amborella trichopoda</name>
    <dbReference type="NCBI Taxonomy" id="13333"/>
    <lineage>
        <taxon>Eukaryota</taxon>
        <taxon>Viridiplantae</taxon>
        <taxon>Streptophyta</taxon>
        <taxon>Embryophyta</taxon>
        <taxon>Tracheophyta</taxon>
        <taxon>Spermatophyta</taxon>
        <taxon>Magnoliopsida</taxon>
        <taxon>Amborellales</taxon>
        <taxon>Amborellaceae</taxon>
        <taxon>Amborella</taxon>
    </lineage>
</organism>
<feature type="compositionally biased region" description="Acidic residues" evidence="1">
    <location>
        <begin position="50"/>
        <end position="61"/>
    </location>
</feature>
<evidence type="ECO:0000313" key="3">
    <source>
        <dbReference type="Proteomes" id="UP000017836"/>
    </source>
</evidence>
<evidence type="ECO:0000256" key="1">
    <source>
        <dbReference type="SAM" id="MobiDB-lite"/>
    </source>
</evidence>
<gene>
    <name evidence="2" type="ORF">AMTR_s00012p00139600</name>
</gene>
<proteinExistence type="predicted"/>
<dbReference type="HOGENOM" id="CLU_2691061_0_0_1"/>
<keyword evidence="3" id="KW-1185">Reference proteome</keyword>
<reference evidence="3" key="1">
    <citation type="journal article" date="2013" name="Science">
        <title>The Amborella genome and the evolution of flowering plants.</title>
        <authorList>
            <consortium name="Amborella Genome Project"/>
        </authorList>
    </citation>
    <scope>NUCLEOTIDE SEQUENCE [LARGE SCALE GENOMIC DNA]</scope>
</reference>
<evidence type="ECO:0000313" key="2">
    <source>
        <dbReference type="EMBL" id="ERN07785.1"/>
    </source>
</evidence>